<dbReference type="GO" id="GO:0005737">
    <property type="term" value="C:cytoplasm"/>
    <property type="evidence" value="ECO:0007669"/>
    <property type="project" value="TreeGrafter"/>
</dbReference>
<comment type="pathway">
    <text evidence="1">Cofactor biosynthesis; thiamine diphosphate biosynthesis.</text>
</comment>
<keyword evidence="5" id="KW-1185">Reference proteome</keyword>
<dbReference type="Proteomes" id="UP000324324">
    <property type="component" value="Unassembled WGS sequence"/>
</dbReference>
<evidence type="ECO:0000259" key="3">
    <source>
        <dbReference type="Pfam" id="PF02581"/>
    </source>
</evidence>
<reference evidence="4 5" key="1">
    <citation type="submission" date="2019-09" db="EMBL/GenBank/DDBJ databases">
        <title>Isolation of a novel species in the genus Cupriavidus from patients with sepsis using whole genome sequencing.</title>
        <authorList>
            <person name="Kweon O.J."/>
            <person name="Lee M.-K."/>
        </authorList>
    </citation>
    <scope>NUCLEOTIDE SEQUENCE [LARGE SCALE GENOMIC DNA]</scope>
    <source>
        <strain evidence="4 5">MKL-01</strain>
    </source>
</reference>
<dbReference type="InterPro" id="IPR013785">
    <property type="entry name" value="Aldolase_TIM"/>
</dbReference>
<dbReference type="CDD" id="cd00564">
    <property type="entry name" value="TMP_TenI"/>
    <property type="match status" value="1"/>
</dbReference>
<dbReference type="InterPro" id="IPR022998">
    <property type="entry name" value="ThiamineP_synth_TenI"/>
</dbReference>
<dbReference type="PANTHER" id="PTHR20857:SF15">
    <property type="entry name" value="THIAMINE-PHOSPHATE SYNTHASE"/>
    <property type="match status" value="1"/>
</dbReference>
<dbReference type="AlphaFoldDB" id="A0A5M8AY21"/>
<dbReference type="Gene3D" id="3.20.20.70">
    <property type="entry name" value="Aldolase class I"/>
    <property type="match status" value="1"/>
</dbReference>
<evidence type="ECO:0000313" key="5">
    <source>
        <dbReference type="Proteomes" id="UP000324324"/>
    </source>
</evidence>
<evidence type="ECO:0000313" key="4">
    <source>
        <dbReference type="EMBL" id="KAA6127061.1"/>
    </source>
</evidence>
<evidence type="ECO:0000256" key="1">
    <source>
        <dbReference type="ARBA" id="ARBA00004948"/>
    </source>
</evidence>
<gene>
    <name evidence="4" type="ORF">F1599_08565</name>
</gene>
<sequence>MTRQPTPMPVDTALQSALVARHGETFGVADRGWRAWRLQDALTADAAEPLGQADLLLADGEVDAATIDRVAARGAMLIQTEREGGQWIDTVRSPMGTWVFATQADANDDAAQSPAFVATLLATLALHFPAHDALCLARAWQPGTLDWPAEFSRFPRVRHAALVAPEQSAEPFVPCPARLGLYAVVPTADWIERLVPLGVPTVQLRFKSDDAAAVREQIARSALAARGSRSRLFINDHWRAALDYHAAHGNDSAGSGIYGIHLGQEDLDEADLDALRASGLRLGVSTHGYAEMLRVAPLRPSYLALGAIFPTTTKVMPTQPQGLGRFYAYARLMREQVPALVGIGGVDASNLPQVLEAGVGSAAVVRAITEAADVPAAVARLMAAFGEAD</sequence>
<dbReference type="EMBL" id="VWRN01000025">
    <property type="protein sequence ID" value="KAA6127061.1"/>
    <property type="molecule type" value="Genomic_DNA"/>
</dbReference>
<dbReference type="GO" id="GO:0009228">
    <property type="term" value="P:thiamine biosynthetic process"/>
    <property type="evidence" value="ECO:0007669"/>
    <property type="project" value="UniProtKB-KW"/>
</dbReference>
<keyword evidence="2" id="KW-0784">Thiamine biosynthesis</keyword>
<dbReference type="PANTHER" id="PTHR20857">
    <property type="entry name" value="THIAMINE-PHOSPHATE PYROPHOSPHORYLASE"/>
    <property type="match status" value="1"/>
</dbReference>
<name>A0A5M8AY21_9BURK</name>
<dbReference type="Pfam" id="PF02581">
    <property type="entry name" value="TMP-TENI"/>
    <property type="match status" value="1"/>
</dbReference>
<dbReference type="InterPro" id="IPR036206">
    <property type="entry name" value="ThiamineP_synth_sf"/>
</dbReference>
<proteinExistence type="predicted"/>
<feature type="domain" description="Thiamine phosphate synthase/TenI" evidence="3">
    <location>
        <begin position="187"/>
        <end position="368"/>
    </location>
</feature>
<dbReference type="SUPFAM" id="SSF51391">
    <property type="entry name" value="Thiamin phosphate synthase"/>
    <property type="match status" value="1"/>
</dbReference>
<protein>
    <submittedName>
        <fullName evidence="4">Thiamine phosphate synthase</fullName>
    </submittedName>
</protein>
<accession>A0A5M8AY21</accession>
<evidence type="ECO:0000256" key="2">
    <source>
        <dbReference type="ARBA" id="ARBA00022977"/>
    </source>
</evidence>
<organism evidence="4 5">
    <name type="scientific">Cupriavidus cauae</name>
    <dbReference type="NCBI Taxonomy" id="2608999"/>
    <lineage>
        <taxon>Bacteria</taxon>
        <taxon>Pseudomonadati</taxon>
        <taxon>Pseudomonadota</taxon>
        <taxon>Betaproteobacteria</taxon>
        <taxon>Burkholderiales</taxon>
        <taxon>Burkholderiaceae</taxon>
        <taxon>Cupriavidus</taxon>
    </lineage>
</organism>
<dbReference type="RefSeq" id="WP_150082756.1">
    <property type="nucleotide sequence ID" value="NZ_VWRN01000025.1"/>
</dbReference>
<dbReference type="GO" id="GO:0004789">
    <property type="term" value="F:thiamine-phosphate diphosphorylase activity"/>
    <property type="evidence" value="ECO:0007669"/>
    <property type="project" value="TreeGrafter"/>
</dbReference>
<comment type="caution">
    <text evidence="4">The sequence shown here is derived from an EMBL/GenBank/DDBJ whole genome shotgun (WGS) entry which is preliminary data.</text>
</comment>